<gene>
    <name evidence="2" type="ordered locus">Dshi_3797</name>
</gene>
<dbReference type="EMBL" id="CP000832">
    <property type="protein sequence ID" value="ABV95527.1"/>
    <property type="molecule type" value="Genomic_DNA"/>
</dbReference>
<keyword evidence="3" id="KW-1185">Reference proteome</keyword>
<comment type="similarity">
    <text evidence="1">Belongs to the HyuE racemase family.</text>
</comment>
<dbReference type="HOGENOM" id="CLU_053002_0_0_5"/>
<name>A8LTG0_DINSH</name>
<dbReference type="Proteomes" id="UP000006833">
    <property type="component" value="Plasmid pDSHI02"/>
</dbReference>
<reference evidence="3" key="1">
    <citation type="journal article" date="2010" name="ISME J.">
        <title>The complete genome sequence of the algal symbiont Dinoroseobacter shibae: a hitchhiker's guide to life in the sea.</title>
        <authorList>
            <person name="Wagner-Dobler I."/>
            <person name="Ballhausen B."/>
            <person name="Berger M."/>
            <person name="Brinkhoff T."/>
            <person name="Buchholz I."/>
            <person name="Bunk B."/>
            <person name="Cypionka H."/>
            <person name="Daniel R."/>
            <person name="Drepper T."/>
            <person name="Gerdts G."/>
            <person name="Hahnke S."/>
            <person name="Han C."/>
            <person name="Jahn D."/>
            <person name="Kalhoefer D."/>
            <person name="Kiss H."/>
            <person name="Klenk H.P."/>
            <person name="Kyrpides N."/>
            <person name="Liebl W."/>
            <person name="Liesegang H."/>
            <person name="Meincke L."/>
            <person name="Pati A."/>
            <person name="Petersen J."/>
            <person name="Piekarski T."/>
            <person name="Pommerenke C."/>
            <person name="Pradella S."/>
            <person name="Pukall R."/>
            <person name="Rabus R."/>
            <person name="Stackebrandt E."/>
            <person name="Thole S."/>
            <person name="Thompson L."/>
            <person name="Tielen P."/>
            <person name="Tomasch J."/>
            <person name="von Jan M."/>
            <person name="Wanphrut N."/>
            <person name="Wichels A."/>
            <person name="Zech H."/>
            <person name="Simon M."/>
        </authorList>
    </citation>
    <scope>NUCLEOTIDE SEQUENCE [LARGE SCALE GENOMIC DNA]</scope>
    <source>
        <strain evidence="3">DSM 16493 / NCIMB 14021 / DFL 12</strain>
        <plasmid evidence="3">Plasmid pDSHI02</plasmid>
    </source>
</reference>
<sequence>MKMRLAILNPNATRTMTDDMVTAARAAVPTDVEVVGYTNLAGPPAIQGAEDALACLPGLFALYDTALAEGATGVVVGCFDDTGLAELRARCAGPIAGLGEAGCLAASLHRAEFAVLTTTEGSVPVIADNIDLMGLAPRCRGVVAAGVPVLGLAAGLPQLRATLAGLLETAPEAAVVLGCAGMSPLAGQIAEGVDVPIIDPVLAATALVLSAARAAQRDPATSLERSA</sequence>
<dbReference type="AlphaFoldDB" id="A8LTG0"/>
<dbReference type="GO" id="GO:0047661">
    <property type="term" value="F:amino-acid racemase activity"/>
    <property type="evidence" value="ECO:0007669"/>
    <property type="project" value="InterPro"/>
</dbReference>
<evidence type="ECO:0000313" key="2">
    <source>
        <dbReference type="EMBL" id="ABV95527.1"/>
    </source>
</evidence>
<evidence type="ECO:0000256" key="1">
    <source>
        <dbReference type="ARBA" id="ARBA00038414"/>
    </source>
</evidence>
<dbReference type="PANTHER" id="PTHR28047">
    <property type="entry name" value="PROTEIN DCG1"/>
    <property type="match status" value="1"/>
</dbReference>
<dbReference type="InterPro" id="IPR015942">
    <property type="entry name" value="Asp/Glu/hydantoin_racemase"/>
</dbReference>
<dbReference type="EC" id="5.1.-.-" evidence="2"/>
<evidence type="ECO:0000313" key="3">
    <source>
        <dbReference type="Proteomes" id="UP000006833"/>
    </source>
</evidence>
<keyword evidence="2" id="KW-0413">Isomerase</keyword>
<proteinExistence type="inferred from homology"/>
<dbReference type="KEGG" id="dsh:Dshi_3797"/>
<dbReference type="Gene3D" id="3.40.50.12500">
    <property type="match status" value="1"/>
</dbReference>
<keyword evidence="2" id="KW-0614">Plasmid</keyword>
<protein>
    <submittedName>
        <fullName evidence="2">Asp/Glu/Hydantoin racemase</fullName>
        <ecNumber evidence="2">5.1.-.-</ecNumber>
    </submittedName>
</protein>
<accession>A8LTG0</accession>
<geneLocation type="plasmid" evidence="2 3">
    <name>pDSHI02</name>
</geneLocation>
<dbReference type="InterPro" id="IPR053714">
    <property type="entry name" value="Iso_Racemase_Enz_sf"/>
</dbReference>
<dbReference type="Pfam" id="PF01177">
    <property type="entry name" value="Asp_Glu_race"/>
    <property type="match status" value="1"/>
</dbReference>
<dbReference type="PANTHER" id="PTHR28047:SF5">
    <property type="entry name" value="PROTEIN DCG1"/>
    <property type="match status" value="1"/>
</dbReference>
<organism evidence="2 3">
    <name type="scientific">Dinoroseobacter shibae (strain DSM 16493 / NCIMB 14021 / DFL 12)</name>
    <dbReference type="NCBI Taxonomy" id="398580"/>
    <lineage>
        <taxon>Bacteria</taxon>
        <taxon>Pseudomonadati</taxon>
        <taxon>Pseudomonadota</taxon>
        <taxon>Alphaproteobacteria</taxon>
        <taxon>Rhodobacterales</taxon>
        <taxon>Roseobacteraceae</taxon>
        <taxon>Dinoroseobacter</taxon>
    </lineage>
</organism>
<dbReference type="InterPro" id="IPR052186">
    <property type="entry name" value="Hydantoin_racemase-like"/>
</dbReference>